<dbReference type="Gene3D" id="3.40.190.10">
    <property type="entry name" value="Periplasmic binding protein-like II"/>
    <property type="match status" value="2"/>
</dbReference>
<evidence type="ECO:0000313" key="6">
    <source>
        <dbReference type="Proteomes" id="UP000262583"/>
    </source>
</evidence>
<dbReference type="GO" id="GO:0009234">
    <property type="term" value="P:menaquinone biosynthetic process"/>
    <property type="evidence" value="ECO:0007669"/>
    <property type="project" value="UniProtKB-UniRule"/>
</dbReference>
<accession>A0A2Z4Y8M7</accession>
<dbReference type="SUPFAM" id="SSF53850">
    <property type="entry name" value="Periplasmic binding protein-like II"/>
    <property type="match status" value="1"/>
</dbReference>
<comment type="pathway">
    <text evidence="1 4">Quinol/quinone metabolism; menaquinone biosynthesis.</text>
</comment>
<evidence type="ECO:0000256" key="1">
    <source>
        <dbReference type="ARBA" id="ARBA00004863"/>
    </source>
</evidence>
<sequence>MSSISEHPPASWRVGNVPYLNVQPLIWAFQRGLVTPRDGDGTPLIFEDVHPRKLARRLHAGEFDVAIVPVFEYFQHPIYAILRAGAIATPRHVGSVQVFANDPIETLEGIYLDTASLTSINLLRILAAEHRWRVRFEERRDGAGPTATAKWTDGETLQNSASSVGSLPPRWGCLLIGDPALQAVGRFRFAYDLGALWYELTGLPFVFAAWLVHPSAKNAKLLDPFTKARTVGCAHLEAIAEEWAPRLGITADFALRYLRENLSYELHEAEIAGMREFARLSERHGLCAAVPEFRYHER</sequence>
<proteinExistence type="inferred from homology"/>
<dbReference type="UniPathway" id="UPA00079"/>
<protein>
    <recommendedName>
        <fullName evidence="4">Chorismate dehydratase</fullName>
        <ecNumber evidence="4">4.2.1.151</ecNumber>
    </recommendedName>
    <alternativeName>
        <fullName evidence="4">Menaquinone biosynthetic enzyme MqnA</fullName>
    </alternativeName>
</protein>
<dbReference type="Pfam" id="PF02621">
    <property type="entry name" value="VitK2_biosynth"/>
    <property type="match status" value="2"/>
</dbReference>
<dbReference type="InterPro" id="IPR003773">
    <property type="entry name" value="Menaquinone_biosynth"/>
</dbReference>
<comment type="function">
    <text evidence="4">Catalyzes the dehydration of chorismate into 3-[(1-carboxyvinyl)oxy]benzoate, a step in the biosynthesis of menaquinone (MK, vitamin K2).</text>
</comment>
<dbReference type="AlphaFoldDB" id="A0A2Z4Y8M7"/>
<comment type="similarity">
    <text evidence="4">Belongs to the MqnA/MqnD family. MqnA subfamily.</text>
</comment>
<evidence type="ECO:0000313" key="5">
    <source>
        <dbReference type="EMBL" id="AXA37209.1"/>
    </source>
</evidence>
<evidence type="ECO:0000256" key="3">
    <source>
        <dbReference type="ARBA" id="ARBA00023239"/>
    </source>
</evidence>
<dbReference type="PANTHER" id="PTHR37690">
    <property type="entry name" value="CHORISMATE DEHYDRATASE"/>
    <property type="match status" value="1"/>
</dbReference>
<dbReference type="PANTHER" id="PTHR37690:SF1">
    <property type="entry name" value="CHORISMATE DEHYDRATASE"/>
    <property type="match status" value="1"/>
</dbReference>
<gene>
    <name evidence="4" type="primary">mqnA</name>
    <name evidence="5" type="ORF">BRCON_2439</name>
</gene>
<dbReference type="EC" id="4.2.1.151" evidence="4"/>
<dbReference type="GO" id="GO:0016836">
    <property type="term" value="F:hydro-lyase activity"/>
    <property type="evidence" value="ECO:0007669"/>
    <property type="project" value="UniProtKB-UniRule"/>
</dbReference>
<dbReference type="HAMAP" id="MF_00995">
    <property type="entry name" value="MqnA"/>
    <property type="match status" value="1"/>
</dbReference>
<dbReference type="CDD" id="cd13634">
    <property type="entry name" value="PBP2_Sco4506"/>
    <property type="match status" value="1"/>
</dbReference>
<name>A0A2Z4Y8M7_SUMC1</name>
<organism evidence="5 6">
    <name type="scientific">Sumerlaea chitinivorans</name>
    <dbReference type="NCBI Taxonomy" id="2250252"/>
    <lineage>
        <taxon>Bacteria</taxon>
        <taxon>Candidatus Sumerlaeota</taxon>
        <taxon>Candidatus Sumerlaeia</taxon>
        <taxon>Candidatus Sumerlaeales</taxon>
        <taxon>Candidatus Sumerlaeaceae</taxon>
        <taxon>Candidatus Sumerlaea</taxon>
    </lineage>
</organism>
<evidence type="ECO:0000256" key="2">
    <source>
        <dbReference type="ARBA" id="ARBA00022428"/>
    </source>
</evidence>
<dbReference type="KEGG" id="schv:BRCON_2439"/>
<dbReference type="Proteomes" id="UP000262583">
    <property type="component" value="Chromosome"/>
</dbReference>
<keyword evidence="2 4" id="KW-0474">Menaquinone biosynthesis</keyword>
<dbReference type="InterPro" id="IPR030868">
    <property type="entry name" value="MqnA"/>
</dbReference>
<evidence type="ECO:0000256" key="4">
    <source>
        <dbReference type="HAMAP-Rule" id="MF_00995"/>
    </source>
</evidence>
<comment type="catalytic activity">
    <reaction evidence="4">
        <text>chorismate = 3-[(1-carboxyvinyl)-oxy]benzoate + H2O</text>
        <dbReference type="Rhea" id="RHEA:40051"/>
        <dbReference type="ChEBI" id="CHEBI:15377"/>
        <dbReference type="ChEBI" id="CHEBI:29748"/>
        <dbReference type="ChEBI" id="CHEBI:76981"/>
        <dbReference type="EC" id="4.2.1.151"/>
    </reaction>
</comment>
<keyword evidence="3 4" id="KW-0456">Lyase</keyword>
<reference evidence="5 6" key="1">
    <citation type="submission" date="2018-05" db="EMBL/GenBank/DDBJ databases">
        <title>A metagenomic window into the 2 km-deep terrestrial subsurface aquifer revealed taxonomically and functionally diverse microbial community comprising novel uncultured bacterial lineages.</title>
        <authorList>
            <person name="Kadnikov V.V."/>
            <person name="Mardanov A.V."/>
            <person name="Beletsky A.V."/>
            <person name="Banks D."/>
            <person name="Pimenov N.V."/>
            <person name="Frank Y.A."/>
            <person name="Karnachuk O.V."/>
            <person name="Ravin N.V."/>
        </authorList>
    </citation>
    <scope>NUCLEOTIDE SEQUENCE [LARGE SCALE GENOMIC DNA]</scope>
    <source>
        <strain evidence="5">BY</strain>
    </source>
</reference>
<dbReference type="EMBL" id="CP030759">
    <property type="protein sequence ID" value="AXA37209.1"/>
    <property type="molecule type" value="Genomic_DNA"/>
</dbReference>